<gene>
    <name evidence="1" type="ORF">ANN_07667</name>
</gene>
<dbReference type="EMBL" id="JAJSOF020000017">
    <property type="protein sequence ID" value="KAJ4439543.1"/>
    <property type="molecule type" value="Genomic_DNA"/>
</dbReference>
<evidence type="ECO:0000313" key="1">
    <source>
        <dbReference type="EMBL" id="KAJ4439543.1"/>
    </source>
</evidence>
<organism evidence="1 2">
    <name type="scientific">Periplaneta americana</name>
    <name type="common">American cockroach</name>
    <name type="synonym">Blatta americana</name>
    <dbReference type="NCBI Taxonomy" id="6978"/>
    <lineage>
        <taxon>Eukaryota</taxon>
        <taxon>Metazoa</taxon>
        <taxon>Ecdysozoa</taxon>
        <taxon>Arthropoda</taxon>
        <taxon>Hexapoda</taxon>
        <taxon>Insecta</taxon>
        <taxon>Pterygota</taxon>
        <taxon>Neoptera</taxon>
        <taxon>Polyneoptera</taxon>
        <taxon>Dictyoptera</taxon>
        <taxon>Blattodea</taxon>
        <taxon>Blattoidea</taxon>
        <taxon>Blattidae</taxon>
        <taxon>Blattinae</taxon>
        <taxon>Periplaneta</taxon>
    </lineage>
</organism>
<keyword evidence="2" id="KW-1185">Reference proteome</keyword>
<evidence type="ECO:0000313" key="2">
    <source>
        <dbReference type="Proteomes" id="UP001148838"/>
    </source>
</evidence>
<comment type="caution">
    <text evidence="1">The sequence shown here is derived from an EMBL/GenBank/DDBJ whole genome shotgun (WGS) entry which is preliminary data.</text>
</comment>
<reference evidence="1 2" key="1">
    <citation type="journal article" date="2022" name="Allergy">
        <title>Genome assembly and annotation of Periplaneta americana reveal a comprehensive cockroach allergen profile.</title>
        <authorList>
            <person name="Wang L."/>
            <person name="Xiong Q."/>
            <person name="Saelim N."/>
            <person name="Wang L."/>
            <person name="Nong W."/>
            <person name="Wan A.T."/>
            <person name="Shi M."/>
            <person name="Liu X."/>
            <person name="Cao Q."/>
            <person name="Hui J.H.L."/>
            <person name="Sookrung N."/>
            <person name="Leung T.F."/>
            <person name="Tungtrongchitr A."/>
            <person name="Tsui S.K.W."/>
        </authorList>
    </citation>
    <scope>NUCLEOTIDE SEQUENCE [LARGE SCALE GENOMIC DNA]</scope>
    <source>
        <strain evidence="1">PWHHKU_190912</strain>
    </source>
</reference>
<dbReference type="InterPro" id="IPR036397">
    <property type="entry name" value="RNaseH_sf"/>
</dbReference>
<protein>
    <submittedName>
        <fullName evidence="1">Uncharacterized protein</fullName>
    </submittedName>
</protein>
<dbReference type="Proteomes" id="UP001148838">
    <property type="component" value="Unassembled WGS sequence"/>
</dbReference>
<accession>A0ABQ8SZ79</accession>
<proteinExistence type="predicted"/>
<dbReference type="Gene3D" id="3.30.420.10">
    <property type="entry name" value="Ribonuclease H-like superfamily/Ribonuclease H"/>
    <property type="match status" value="1"/>
</dbReference>
<name>A0ABQ8SZ79_PERAM</name>
<sequence length="143" mass="15998">MAGLCEGGNEPLGSLKASKCRWREGGNEPMGSLKGDVISLWRIIKQHVSKHRYQTIEDLKQAVRKAFREITPPLLRKISHTTWRRIILCRDNDGPILIFTFIPFNDVVNPALWLGSDARGNAILGDTILDTKMAAKKSRTSGD</sequence>